<evidence type="ECO:0000256" key="1">
    <source>
        <dbReference type="ARBA" id="ARBA00022723"/>
    </source>
</evidence>
<dbReference type="Pfam" id="PF04434">
    <property type="entry name" value="SWIM"/>
    <property type="match status" value="1"/>
</dbReference>
<keyword evidence="5" id="KW-1185">Reference proteome</keyword>
<keyword evidence="2" id="KW-0863">Zinc-finger</keyword>
<gene>
    <name evidence="6 7" type="primary">LOC104599412</name>
</gene>
<accession>A0A1U8A5Q9</accession>
<sequence>MCMTGFVESPLTHGPYMGLRFDPIVKSDDITNNWTESFNSWIGEARTMAVVEMLKDIRKRWMYQIFERYEIAEAHEAELMPNVQSIIDRRRREARSIRVFQSGQYEYQTSGADLVENVIKMDAKTCTCRVWDICGIPYAHALAVLTYKKGRVEELCDKAFHKATNVRVYSHFVHALPGQKYWAYVDHHSVRSPISRRREEDEVGRSYRVPLKHKTVRCSICNGYGHNMRNCRAAPPSTSNTTAEAYDSTILGSGRAIIHSHGIESCLVTIINPFSKEFQAIIYSWLIVIFE</sequence>
<dbReference type="PANTHER" id="PTHR31973:SF187">
    <property type="entry name" value="MUTATOR TRANSPOSASE MUDRA PROTEIN"/>
    <property type="match status" value="1"/>
</dbReference>
<proteinExistence type="predicted"/>
<dbReference type="PANTHER" id="PTHR31973">
    <property type="entry name" value="POLYPROTEIN, PUTATIVE-RELATED"/>
    <property type="match status" value="1"/>
</dbReference>
<dbReference type="GeneID" id="104599412"/>
<evidence type="ECO:0000313" key="5">
    <source>
        <dbReference type="Proteomes" id="UP000189703"/>
    </source>
</evidence>
<evidence type="ECO:0000313" key="6">
    <source>
        <dbReference type="RefSeq" id="XP_010260236.1"/>
    </source>
</evidence>
<dbReference type="KEGG" id="nnu:104599412"/>
<reference evidence="6 7" key="1">
    <citation type="submission" date="2025-04" db="UniProtKB">
        <authorList>
            <consortium name="RefSeq"/>
        </authorList>
    </citation>
    <scope>IDENTIFICATION</scope>
</reference>
<dbReference type="OMA" id="RMTCNIC"/>
<dbReference type="RefSeq" id="XP_010260236.1">
    <property type="nucleotide sequence ID" value="XM_010261934.2"/>
</dbReference>
<dbReference type="InterPro" id="IPR007527">
    <property type="entry name" value="Znf_SWIM"/>
</dbReference>
<keyword evidence="3" id="KW-0862">Zinc</keyword>
<dbReference type="Proteomes" id="UP000189703">
    <property type="component" value="Unplaced"/>
</dbReference>
<keyword evidence="1" id="KW-0479">Metal-binding</keyword>
<dbReference type="OrthoDB" id="1939383at2759"/>
<evidence type="ECO:0000256" key="2">
    <source>
        <dbReference type="ARBA" id="ARBA00022771"/>
    </source>
</evidence>
<dbReference type="AlphaFoldDB" id="A0A1U8A5Q9"/>
<dbReference type="GO" id="GO:0008270">
    <property type="term" value="F:zinc ion binding"/>
    <property type="evidence" value="ECO:0007669"/>
    <property type="project" value="UniProtKB-KW"/>
</dbReference>
<dbReference type="InterPro" id="IPR006564">
    <property type="entry name" value="Znf_PMZ"/>
</dbReference>
<evidence type="ECO:0000256" key="3">
    <source>
        <dbReference type="ARBA" id="ARBA00022833"/>
    </source>
</evidence>
<dbReference type="SMART" id="SM00575">
    <property type="entry name" value="ZnF_PMZ"/>
    <property type="match status" value="1"/>
</dbReference>
<name>A0A1U8A5Q9_NELNU</name>
<feature type="domain" description="Zinc finger PMZ-type" evidence="4">
    <location>
        <begin position="124"/>
        <end position="151"/>
    </location>
</feature>
<protein>
    <submittedName>
        <fullName evidence="6 7">Uncharacterized protein LOC104599412 isoform X1</fullName>
    </submittedName>
</protein>
<evidence type="ECO:0000259" key="4">
    <source>
        <dbReference type="SMART" id="SM00575"/>
    </source>
</evidence>
<organism evidence="5 7">
    <name type="scientific">Nelumbo nucifera</name>
    <name type="common">Sacred lotus</name>
    <dbReference type="NCBI Taxonomy" id="4432"/>
    <lineage>
        <taxon>Eukaryota</taxon>
        <taxon>Viridiplantae</taxon>
        <taxon>Streptophyta</taxon>
        <taxon>Embryophyta</taxon>
        <taxon>Tracheophyta</taxon>
        <taxon>Spermatophyta</taxon>
        <taxon>Magnoliopsida</taxon>
        <taxon>Proteales</taxon>
        <taxon>Nelumbonaceae</taxon>
        <taxon>Nelumbo</taxon>
    </lineage>
</organism>
<dbReference type="RefSeq" id="XP_010260238.1">
    <property type="nucleotide sequence ID" value="XM_010261936.2"/>
</dbReference>
<evidence type="ECO:0000313" key="7">
    <source>
        <dbReference type="RefSeq" id="XP_010260238.1"/>
    </source>
</evidence>